<name>A0ABV6KGP6_9BACI</name>
<organism evidence="1 2">
    <name type="scientific">Halalkalibacter kiskunsagensis</name>
    <dbReference type="NCBI Taxonomy" id="1548599"/>
    <lineage>
        <taxon>Bacteria</taxon>
        <taxon>Bacillati</taxon>
        <taxon>Bacillota</taxon>
        <taxon>Bacilli</taxon>
        <taxon>Bacillales</taxon>
        <taxon>Bacillaceae</taxon>
        <taxon>Halalkalibacter</taxon>
    </lineage>
</organism>
<dbReference type="RefSeq" id="WP_335963428.1">
    <property type="nucleotide sequence ID" value="NZ_JAXBLX010000050.1"/>
</dbReference>
<gene>
    <name evidence="1" type="ORF">ACFFHM_18795</name>
</gene>
<evidence type="ECO:0000313" key="2">
    <source>
        <dbReference type="Proteomes" id="UP001589838"/>
    </source>
</evidence>
<dbReference type="EMBL" id="JBHLUX010000078">
    <property type="protein sequence ID" value="MFC0472474.1"/>
    <property type="molecule type" value="Genomic_DNA"/>
</dbReference>
<accession>A0ABV6KGP6</accession>
<comment type="caution">
    <text evidence="1">The sequence shown here is derived from an EMBL/GenBank/DDBJ whole genome shotgun (WGS) entry which is preliminary data.</text>
</comment>
<keyword evidence="2" id="KW-1185">Reference proteome</keyword>
<protein>
    <submittedName>
        <fullName evidence="1">Uncharacterized protein</fullName>
    </submittedName>
</protein>
<dbReference type="Proteomes" id="UP001589838">
    <property type="component" value="Unassembled WGS sequence"/>
</dbReference>
<sequence length="67" mass="7893">MAGTFVEQVTFKIWPLIVHEIVQQKDGTLAVKPLDTVERAFTNHKRQNFWPILADWDIKNAEHLFFL</sequence>
<reference evidence="1 2" key="1">
    <citation type="submission" date="2024-09" db="EMBL/GenBank/DDBJ databases">
        <authorList>
            <person name="Sun Q."/>
            <person name="Mori K."/>
        </authorList>
    </citation>
    <scope>NUCLEOTIDE SEQUENCE [LARGE SCALE GENOMIC DNA]</scope>
    <source>
        <strain evidence="1 2">NCAIM B.02610</strain>
    </source>
</reference>
<evidence type="ECO:0000313" key="1">
    <source>
        <dbReference type="EMBL" id="MFC0472474.1"/>
    </source>
</evidence>
<proteinExistence type="predicted"/>